<organism evidence="3 4">
    <name type="scientific">Claviceps purpurea (strain 20.1)</name>
    <name type="common">Ergot fungus</name>
    <name type="synonym">Sphacelia segetum</name>
    <dbReference type="NCBI Taxonomy" id="1111077"/>
    <lineage>
        <taxon>Eukaryota</taxon>
        <taxon>Fungi</taxon>
        <taxon>Dikarya</taxon>
        <taxon>Ascomycota</taxon>
        <taxon>Pezizomycotina</taxon>
        <taxon>Sordariomycetes</taxon>
        <taxon>Hypocreomycetidae</taxon>
        <taxon>Hypocreales</taxon>
        <taxon>Clavicipitaceae</taxon>
        <taxon>Claviceps</taxon>
    </lineage>
</organism>
<dbReference type="PANTHER" id="PTHR31569:SF4">
    <property type="entry name" value="SWIM-TYPE DOMAIN-CONTAINING PROTEIN"/>
    <property type="match status" value="1"/>
</dbReference>
<evidence type="ECO:0000256" key="1">
    <source>
        <dbReference type="SAM" id="MobiDB-lite"/>
    </source>
</evidence>
<dbReference type="PANTHER" id="PTHR31569">
    <property type="entry name" value="SWIM-TYPE DOMAIN-CONTAINING PROTEIN"/>
    <property type="match status" value="1"/>
</dbReference>
<keyword evidence="4" id="KW-1185">Reference proteome</keyword>
<evidence type="ECO:0000259" key="2">
    <source>
        <dbReference type="Pfam" id="PF10551"/>
    </source>
</evidence>
<name>M1VYG7_CLAP2</name>
<dbReference type="eggNOG" id="ENOG502T1MC">
    <property type="taxonomic scope" value="Eukaryota"/>
</dbReference>
<gene>
    <name evidence="3" type="ORF">CPUR_07953</name>
</gene>
<dbReference type="HOGENOM" id="CLU_564995_0_0_1"/>
<accession>M1VYG7</accession>
<evidence type="ECO:0000313" key="3">
    <source>
        <dbReference type="EMBL" id="CCE34022.1"/>
    </source>
</evidence>
<dbReference type="STRING" id="1111077.M1VYG7"/>
<feature type="domain" description="MULE transposase" evidence="2">
    <location>
        <begin position="273"/>
        <end position="354"/>
    </location>
</feature>
<feature type="region of interest" description="Disordered" evidence="1">
    <location>
        <begin position="12"/>
        <end position="32"/>
    </location>
</feature>
<comment type="caution">
    <text evidence="3">The sequence shown here is derived from an EMBL/GenBank/DDBJ whole genome shotgun (WGS) entry which is preliminary data.</text>
</comment>
<feature type="compositionally biased region" description="Pro residues" evidence="1">
    <location>
        <begin position="14"/>
        <end position="24"/>
    </location>
</feature>
<reference evidence="3 4" key="1">
    <citation type="journal article" date="2013" name="PLoS Genet.">
        <title>Plant-symbiotic fungi as chemical engineers: Multi-genome analysis of the Clavicipitaceae reveals dynamics of alkaloid loci.</title>
        <authorList>
            <person name="Schardl C.L."/>
            <person name="Young C.A."/>
            <person name="Hesse U."/>
            <person name="Amyotte S.G."/>
            <person name="Andreeva K."/>
            <person name="Calie P.J."/>
            <person name="Fleetwood D.J."/>
            <person name="Haws D.C."/>
            <person name="Moore N."/>
            <person name="Oeser B."/>
            <person name="Panaccione D.G."/>
            <person name="Schweri K.K."/>
            <person name="Voisey C.R."/>
            <person name="Farman M.L."/>
            <person name="Jaromczyk J.W."/>
            <person name="Roe B.A."/>
            <person name="O'Sullivan D.M."/>
            <person name="Scott B."/>
            <person name="Tudzynski P."/>
            <person name="An Z."/>
            <person name="Arnaoudova E.G."/>
            <person name="Bullock C.T."/>
            <person name="Charlton N.D."/>
            <person name="Chen L."/>
            <person name="Cox M."/>
            <person name="Dinkins R.D."/>
            <person name="Florea S."/>
            <person name="Glenn A.E."/>
            <person name="Gordon A."/>
            <person name="Gueldener U."/>
            <person name="Harris D.R."/>
            <person name="Hollin W."/>
            <person name="Jaromczyk J."/>
            <person name="Johnson R.D."/>
            <person name="Khan A.K."/>
            <person name="Leistner E."/>
            <person name="Leuchtmann A."/>
            <person name="Li C."/>
            <person name="Liu J."/>
            <person name="Liu J."/>
            <person name="Liu M."/>
            <person name="Mace W."/>
            <person name="Machado C."/>
            <person name="Nagabhyru P."/>
            <person name="Pan J."/>
            <person name="Schmid J."/>
            <person name="Sugawara K."/>
            <person name="Steiner U."/>
            <person name="Takach J.E."/>
            <person name="Tanaka E."/>
            <person name="Webb J.S."/>
            <person name="Wilson E.V."/>
            <person name="Wiseman J.L."/>
            <person name="Yoshida R."/>
            <person name="Zeng Z."/>
        </authorList>
    </citation>
    <scope>NUCLEOTIDE SEQUENCE [LARGE SCALE GENOMIC DNA]</scope>
    <source>
        <strain evidence="3 4">20.1</strain>
    </source>
</reference>
<dbReference type="InterPro" id="IPR052579">
    <property type="entry name" value="Zinc_finger_SWIM"/>
</dbReference>
<proteinExistence type="predicted"/>
<dbReference type="Pfam" id="PF10551">
    <property type="entry name" value="MULE"/>
    <property type="match status" value="1"/>
</dbReference>
<feature type="compositionally biased region" description="Acidic residues" evidence="1">
    <location>
        <begin position="89"/>
        <end position="99"/>
    </location>
</feature>
<evidence type="ECO:0000313" key="4">
    <source>
        <dbReference type="Proteomes" id="UP000016801"/>
    </source>
</evidence>
<dbReference type="InterPro" id="IPR018289">
    <property type="entry name" value="MULE_transposase_dom"/>
</dbReference>
<sequence length="483" mass="55299">MVRHSKKYLQITPAFPPSCKPATPPLHRQQRSYRRRTAIAVITAITTESNEEHIEALLKDLTPSPPSPSPWQAEQKEANLEDIEKMKVEEDDSDSEDEGSLGQPALPQEQTFASLGALESYLHDFTRSKWYGRKKEASGKMSRLYFAAVVVAMVHNHGPSNPIALVGHRQRSRKNHEALVAKLSDAGNPARVLKLFIKRDHGVIMKSKDIYNLLWRRGLAERRVMNQAERAVKVLEDHGFTLQHDIEEDTGRLKSMSCMHPQSFKVFLKAPDVLTMDTTFRTNKYERQVLNVMSASPMGNTVQLSVHILRGATEEDYVVLKVIVADRELALMNAIDRVFNKAVPNILCERHITNDVQAKLRKMGGLYSQQPVFQGGKVAGWKASPAEEEFMSRFFDVMHADTEELFVERREQLHGYNPAMVPYLDANWWPYRGRFVNYSTNKIMAYGETRVEGSHGLLKRWLDHCSNNDIYKLAKKMLNWWEL</sequence>
<dbReference type="AlphaFoldDB" id="M1VYG7"/>
<dbReference type="EMBL" id="CAGA01000073">
    <property type="protein sequence ID" value="CCE34022.1"/>
    <property type="molecule type" value="Genomic_DNA"/>
</dbReference>
<feature type="region of interest" description="Disordered" evidence="1">
    <location>
        <begin position="87"/>
        <end position="106"/>
    </location>
</feature>
<dbReference type="VEuPathDB" id="FungiDB:CPUR_07953"/>
<dbReference type="Proteomes" id="UP000016801">
    <property type="component" value="Unassembled WGS sequence"/>
</dbReference>
<dbReference type="OrthoDB" id="4359445at2759"/>
<protein>
    <recommendedName>
        <fullName evidence="2">MULE transposase domain-containing protein</fullName>
    </recommendedName>
</protein>